<sequence>MIINNGGYTIERAIHGAEQSKTPLGAHNTICSLQRYCGMVPQYMLDFGSENGQVQSKQVRSKAEFRQVYTSVDYLNPTSIQVLEVLVERMDVPWGLKAQIEIVEANKTRPNDDHDRTTLTVS</sequence>
<dbReference type="Proteomes" id="UP000053617">
    <property type="component" value="Unassembled WGS sequence"/>
</dbReference>
<dbReference type="RefSeq" id="XP_013271963.1">
    <property type="nucleotide sequence ID" value="XM_013416509.1"/>
</dbReference>
<dbReference type="GeneID" id="25293769"/>
<protein>
    <submittedName>
        <fullName evidence="1">Rhinocladiella mackenziei CBS 650.93 unplaced genomic scaffold supercont1.4, whole genome shotgun sequence</fullName>
    </submittedName>
</protein>
<name>A0A0D2FRN3_9EURO</name>
<dbReference type="Gene3D" id="3.40.50.970">
    <property type="match status" value="1"/>
</dbReference>
<gene>
    <name evidence="1" type="ORF">Z518_05698</name>
</gene>
<evidence type="ECO:0000313" key="1">
    <source>
        <dbReference type="EMBL" id="KIX04827.1"/>
    </source>
</evidence>
<organism evidence="1 2">
    <name type="scientific">Rhinocladiella mackenziei CBS 650.93</name>
    <dbReference type="NCBI Taxonomy" id="1442369"/>
    <lineage>
        <taxon>Eukaryota</taxon>
        <taxon>Fungi</taxon>
        <taxon>Dikarya</taxon>
        <taxon>Ascomycota</taxon>
        <taxon>Pezizomycotina</taxon>
        <taxon>Eurotiomycetes</taxon>
        <taxon>Chaetothyriomycetidae</taxon>
        <taxon>Chaetothyriales</taxon>
        <taxon>Herpotrichiellaceae</taxon>
        <taxon>Rhinocladiella</taxon>
    </lineage>
</organism>
<keyword evidence="2" id="KW-1185">Reference proteome</keyword>
<evidence type="ECO:0000313" key="2">
    <source>
        <dbReference type="Proteomes" id="UP000053617"/>
    </source>
</evidence>
<dbReference type="EMBL" id="KN847478">
    <property type="protein sequence ID" value="KIX04827.1"/>
    <property type="molecule type" value="Genomic_DNA"/>
</dbReference>
<proteinExistence type="predicted"/>
<dbReference type="VEuPathDB" id="FungiDB:Z518_05698"/>
<dbReference type="AlphaFoldDB" id="A0A0D2FRN3"/>
<reference evidence="1 2" key="1">
    <citation type="submission" date="2015-01" db="EMBL/GenBank/DDBJ databases">
        <title>The Genome Sequence of Rhinocladiella mackenzie CBS 650.93.</title>
        <authorList>
            <consortium name="The Broad Institute Genomics Platform"/>
            <person name="Cuomo C."/>
            <person name="de Hoog S."/>
            <person name="Gorbushina A."/>
            <person name="Stielow B."/>
            <person name="Teixiera M."/>
            <person name="Abouelleil A."/>
            <person name="Chapman S.B."/>
            <person name="Priest M."/>
            <person name="Young S.K."/>
            <person name="Wortman J."/>
            <person name="Nusbaum C."/>
            <person name="Birren B."/>
        </authorList>
    </citation>
    <scope>NUCLEOTIDE SEQUENCE [LARGE SCALE GENOMIC DNA]</scope>
    <source>
        <strain evidence="1 2">CBS 650.93</strain>
    </source>
</reference>
<dbReference type="HOGENOM" id="CLU_2028021_0_0_1"/>
<dbReference type="STRING" id="1442369.A0A0D2FRN3"/>
<accession>A0A0D2FRN3</accession>